<gene>
    <name evidence="2" type="ORF">MGAL_10B019681</name>
</gene>
<dbReference type="SMART" id="SM01265">
    <property type="entry name" value="Mab-21"/>
    <property type="match status" value="1"/>
</dbReference>
<evidence type="ECO:0000313" key="3">
    <source>
        <dbReference type="Proteomes" id="UP000596742"/>
    </source>
</evidence>
<reference evidence="2" key="1">
    <citation type="submission" date="2018-11" db="EMBL/GenBank/DDBJ databases">
        <authorList>
            <person name="Alioto T."/>
            <person name="Alioto T."/>
        </authorList>
    </citation>
    <scope>NUCLEOTIDE SEQUENCE</scope>
</reference>
<feature type="domain" description="Mab-21-like HhH/H2TH-like" evidence="1">
    <location>
        <begin position="254"/>
        <end position="339"/>
    </location>
</feature>
<name>A0A8B6H4J9_MYTGA</name>
<dbReference type="Proteomes" id="UP000596742">
    <property type="component" value="Unassembled WGS sequence"/>
</dbReference>
<dbReference type="Pfam" id="PF20266">
    <property type="entry name" value="Mab-21_C"/>
    <property type="match status" value="1"/>
</dbReference>
<sequence length="543" mass="63062">MEGISTNASKCESLKFYSYLCEKVGSEEVVKIRRLAFIINDMGQGFGYGTITSGSNGEGLDLKGSDLDIMVIYNIFKVYESEKEVVYDSLPFPLVMNTEETQSCFTLLCNLYGNFWPFGFNAISYWQTHPLVCMLSSEQYRQFNMHISNLRLAELKLPSIAKIHGPCLSSFDDELDTVLCLKCDQWICQVQPWVRRPRTAWPSPEIISKIIYCGVLFVPIRCKGSVNEDLEWRISFSVAEKFLVYSFSHAQFLCYGLLKILLKEIIEKHEDLKGLLCSYFLKTLMFWISEETDPNLWRPDNIIPCFMACVQRLLYCVRYSILLHYFIPDNNFFYSRFTVMNKQTLETILSNLYERGIDCFASSETLKDFQRKHYMPTHPFTQKYTDEKIFTGSVFTKHEFTFIQKHVLNLMKTENFYTVLRSLKIETLMFGPKSAIIPEELQLDNTWTYTSYHPLPFAYFLGFLCNYHLNNIPSCICFIKQLLLTMITDSVHVNFPTVNTRIMCGIAHQLMVQTSMAKIFFREAASVDKYKVTSAATRLSRVT</sequence>
<dbReference type="PANTHER" id="PTHR10656">
    <property type="entry name" value="CELL FATE DETERMINING PROTEIN MAB21-RELATED"/>
    <property type="match status" value="1"/>
</dbReference>
<proteinExistence type="predicted"/>
<evidence type="ECO:0000259" key="1">
    <source>
        <dbReference type="Pfam" id="PF20266"/>
    </source>
</evidence>
<evidence type="ECO:0000313" key="2">
    <source>
        <dbReference type="EMBL" id="VDI73420.1"/>
    </source>
</evidence>
<dbReference type="InterPro" id="IPR046906">
    <property type="entry name" value="Mab-21_HhH/H2TH-like"/>
</dbReference>
<protein>
    <recommendedName>
        <fullName evidence="1">Mab-21-like HhH/H2TH-like domain-containing protein</fullName>
    </recommendedName>
</protein>
<dbReference type="EMBL" id="UYJE01009432">
    <property type="protein sequence ID" value="VDI73420.1"/>
    <property type="molecule type" value="Genomic_DNA"/>
</dbReference>
<dbReference type="InterPro" id="IPR024810">
    <property type="entry name" value="MAB21L/cGLR"/>
</dbReference>
<comment type="caution">
    <text evidence="2">The sequence shown here is derived from an EMBL/GenBank/DDBJ whole genome shotgun (WGS) entry which is preliminary data.</text>
</comment>
<organism evidence="2 3">
    <name type="scientific">Mytilus galloprovincialis</name>
    <name type="common">Mediterranean mussel</name>
    <dbReference type="NCBI Taxonomy" id="29158"/>
    <lineage>
        <taxon>Eukaryota</taxon>
        <taxon>Metazoa</taxon>
        <taxon>Spiralia</taxon>
        <taxon>Lophotrochozoa</taxon>
        <taxon>Mollusca</taxon>
        <taxon>Bivalvia</taxon>
        <taxon>Autobranchia</taxon>
        <taxon>Pteriomorphia</taxon>
        <taxon>Mytilida</taxon>
        <taxon>Mytiloidea</taxon>
        <taxon>Mytilidae</taxon>
        <taxon>Mytilinae</taxon>
        <taxon>Mytilus</taxon>
    </lineage>
</organism>
<accession>A0A8B6H4J9</accession>
<dbReference type="OrthoDB" id="6133534at2759"/>
<dbReference type="Gene3D" id="1.10.1410.40">
    <property type="match status" value="1"/>
</dbReference>
<keyword evidence="3" id="KW-1185">Reference proteome</keyword>
<dbReference type="PANTHER" id="PTHR10656:SF69">
    <property type="entry name" value="MAB-21-LIKE HHH_H2TH-LIKE DOMAIN-CONTAINING PROTEIN"/>
    <property type="match status" value="1"/>
</dbReference>
<dbReference type="AlphaFoldDB" id="A0A8B6H4J9"/>